<reference evidence="1 2" key="1">
    <citation type="submission" date="2023-01" db="EMBL/GenBank/DDBJ databases">
        <title>Analysis of 21 Apiospora genomes using comparative genomics revels a genus with tremendous synthesis potential of carbohydrate active enzymes and secondary metabolites.</title>
        <authorList>
            <person name="Sorensen T."/>
        </authorList>
    </citation>
    <scope>NUCLEOTIDE SEQUENCE [LARGE SCALE GENOMIC DNA]</scope>
    <source>
        <strain evidence="1 2">CBS 135458</strain>
    </source>
</reference>
<accession>A0ABR1WTD6</accession>
<keyword evidence="2" id="KW-1185">Reference proteome</keyword>
<protein>
    <submittedName>
        <fullName evidence="1">Uncharacterized protein</fullName>
    </submittedName>
</protein>
<name>A0ABR1WTD6_9PEZI</name>
<dbReference type="GeneID" id="92085845"/>
<dbReference type="RefSeq" id="XP_066720923.1">
    <property type="nucleotide sequence ID" value="XM_066852782.1"/>
</dbReference>
<evidence type="ECO:0000313" key="1">
    <source>
        <dbReference type="EMBL" id="KAK8086399.1"/>
    </source>
</evidence>
<dbReference type="EMBL" id="JAQQWL010000002">
    <property type="protein sequence ID" value="KAK8086399.1"/>
    <property type="molecule type" value="Genomic_DNA"/>
</dbReference>
<comment type="caution">
    <text evidence="1">The sequence shown here is derived from an EMBL/GenBank/DDBJ whole genome shotgun (WGS) entry which is preliminary data.</text>
</comment>
<organism evidence="1 2">
    <name type="scientific">Apiospora phragmitis</name>
    <dbReference type="NCBI Taxonomy" id="2905665"/>
    <lineage>
        <taxon>Eukaryota</taxon>
        <taxon>Fungi</taxon>
        <taxon>Dikarya</taxon>
        <taxon>Ascomycota</taxon>
        <taxon>Pezizomycotina</taxon>
        <taxon>Sordariomycetes</taxon>
        <taxon>Xylariomycetidae</taxon>
        <taxon>Amphisphaeriales</taxon>
        <taxon>Apiosporaceae</taxon>
        <taxon>Apiospora</taxon>
    </lineage>
</organism>
<sequence>MATDSDANFKATHKFPHPYANAEVLRKYLTDTAGLKESQFRIRAITGELQLMLMLTDDTKKIDQDAIIEQFREAERQRKEAATKGLPKDD</sequence>
<evidence type="ECO:0000313" key="2">
    <source>
        <dbReference type="Proteomes" id="UP001480595"/>
    </source>
</evidence>
<dbReference type="Proteomes" id="UP001480595">
    <property type="component" value="Unassembled WGS sequence"/>
</dbReference>
<proteinExistence type="predicted"/>
<gene>
    <name evidence="1" type="ORF">PG994_001373</name>
</gene>